<comment type="caution">
    <text evidence="1">The sequence shown here is derived from an EMBL/GenBank/DDBJ whole genome shotgun (WGS) entry which is preliminary data.</text>
</comment>
<dbReference type="EMBL" id="JAWZYT010000996">
    <property type="protein sequence ID" value="KAK4316683.1"/>
    <property type="molecule type" value="Genomic_DNA"/>
</dbReference>
<reference evidence="1" key="1">
    <citation type="submission" date="2023-11" db="EMBL/GenBank/DDBJ databases">
        <title>Genome assemblies of two species of porcelain crab, Petrolisthes cinctipes and Petrolisthes manimaculis (Anomura: Porcellanidae).</title>
        <authorList>
            <person name="Angst P."/>
        </authorList>
    </citation>
    <scope>NUCLEOTIDE SEQUENCE</scope>
    <source>
        <strain evidence="1">PB745_02</strain>
        <tissue evidence="1">Gill</tissue>
    </source>
</reference>
<evidence type="ECO:0000313" key="1">
    <source>
        <dbReference type="EMBL" id="KAK4316683.1"/>
    </source>
</evidence>
<dbReference type="Proteomes" id="UP001292094">
    <property type="component" value="Unassembled WGS sequence"/>
</dbReference>
<evidence type="ECO:0000313" key="2">
    <source>
        <dbReference type="Proteomes" id="UP001292094"/>
    </source>
</evidence>
<name>A0AAE1UAI1_9EUCA</name>
<accession>A0AAE1UAI1</accession>
<organism evidence="1 2">
    <name type="scientific">Petrolisthes manimaculis</name>
    <dbReference type="NCBI Taxonomy" id="1843537"/>
    <lineage>
        <taxon>Eukaryota</taxon>
        <taxon>Metazoa</taxon>
        <taxon>Ecdysozoa</taxon>
        <taxon>Arthropoda</taxon>
        <taxon>Crustacea</taxon>
        <taxon>Multicrustacea</taxon>
        <taxon>Malacostraca</taxon>
        <taxon>Eumalacostraca</taxon>
        <taxon>Eucarida</taxon>
        <taxon>Decapoda</taxon>
        <taxon>Pleocyemata</taxon>
        <taxon>Anomura</taxon>
        <taxon>Galatheoidea</taxon>
        <taxon>Porcellanidae</taxon>
        <taxon>Petrolisthes</taxon>
    </lineage>
</organism>
<keyword evidence="2" id="KW-1185">Reference proteome</keyword>
<gene>
    <name evidence="1" type="ORF">Pmani_012177</name>
</gene>
<protein>
    <submittedName>
        <fullName evidence="1">Uncharacterized protein</fullName>
    </submittedName>
</protein>
<proteinExistence type="predicted"/>
<dbReference type="AlphaFoldDB" id="A0AAE1UAI1"/>
<sequence>MHSGASKHRGVEFRCRCAVSGLMFYSVKFTSHESHISLASSASVLQKVKRETCYHSQWAERGGTTCLLGDPVLTSTVSFLLSKKEWWLNDRPSAPHTS</sequence>